<dbReference type="Proteomes" id="UP000298652">
    <property type="component" value="Chromosome 4"/>
</dbReference>
<dbReference type="EMBL" id="CM016555">
    <property type="protein sequence ID" value="TKW22205.1"/>
    <property type="molecule type" value="Genomic_DNA"/>
</dbReference>
<feature type="compositionally biased region" description="Basic and acidic residues" evidence="1">
    <location>
        <begin position="114"/>
        <end position="125"/>
    </location>
</feature>
<feature type="region of interest" description="Disordered" evidence="1">
    <location>
        <begin position="73"/>
        <end position="125"/>
    </location>
</feature>
<proteinExistence type="predicted"/>
<evidence type="ECO:0000313" key="3">
    <source>
        <dbReference type="Proteomes" id="UP000298652"/>
    </source>
</evidence>
<accession>A0A4U6V2F5</accession>
<name>A0A4U6V2F5_SETVI</name>
<dbReference type="EMBL" id="CM016555">
    <property type="protein sequence ID" value="TKW22204.1"/>
    <property type="molecule type" value="Genomic_DNA"/>
</dbReference>
<evidence type="ECO:0000313" key="2">
    <source>
        <dbReference type="EMBL" id="TKW22205.1"/>
    </source>
</evidence>
<dbReference type="Gramene" id="TKW22205">
    <property type="protein sequence ID" value="TKW22205"/>
    <property type="gene ID" value="SEVIR_4G214301v2"/>
</dbReference>
<dbReference type="Gramene" id="TKW22204">
    <property type="protein sequence ID" value="TKW22204"/>
    <property type="gene ID" value="SEVIR_4G214301v2"/>
</dbReference>
<gene>
    <name evidence="2" type="ORF">SEVIR_4G214301v2</name>
</gene>
<organism evidence="2 3">
    <name type="scientific">Setaria viridis</name>
    <name type="common">Green bristlegrass</name>
    <name type="synonym">Setaria italica subsp. viridis</name>
    <dbReference type="NCBI Taxonomy" id="4556"/>
    <lineage>
        <taxon>Eukaryota</taxon>
        <taxon>Viridiplantae</taxon>
        <taxon>Streptophyta</taxon>
        <taxon>Embryophyta</taxon>
        <taxon>Tracheophyta</taxon>
        <taxon>Spermatophyta</taxon>
        <taxon>Magnoliopsida</taxon>
        <taxon>Liliopsida</taxon>
        <taxon>Poales</taxon>
        <taxon>Poaceae</taxon>
        <taxon>PACMAD clade</taxon>
        <taxon>Panicoideae</taxon>
        <taxon>Panicodae</taxon>
        <taxon>Paniceae</taxon>
        <taxon>Cenchrinae</taxon>
        <taxon>Setaria</taxon>
    </lineage>
</organism>
<feature type="region of interest" description="Disordered" evidence="1">
    <location>
        <begin position="36"/>
        <end position="56"/>
    </location>
</feature>
<dbReference type="AlphaFoldDB" id="A0A4U6V2F5"/>
<sequence>MKALSDMALVYSPQLAVLLALRPLAGLLQKPVACQTPKSKTASMPEHWQSWSRSWEGGSCGTAEAALGLPAWRAARGSSNGRTEEGKRRGAVGQRHRADSRDASLGSPWPVWRMDNRERGQKKNE</sequence>
<protein>
    <submittedName>
        <fullName evidence="2">Uncharacterized protein</fullName>
    </submittedName>
</protein>
<reference evidence="2 3" key="1">
    <citation type="submission" date="2019-03" db="EMBL/GenBank/DDBJ databases">
        <title>WGS assembly of Setaria viridis.</title>
        <authorList>
            <person name="Huang P."/>
            <person name="Jenkins J."/>
            <person name="Grimwood J."/>
            <person name="Barry K."/>
            <person name="Healey A."/>
            <person name="Mamidi S."/>
            <person name="Sreedasyam A."/>
            <person name="Shu S."/>
            <person name="Feldman M."/>
            <person name="Wu J."/>
            <person name="Yu Y."/>
            <person name="Chen C."/>
            <person name="Johnson J."/>
            <person name="Rokhsar D."/>
            <person name="Baxter I."/>
            <person name="Schmutz J."/>
            <person name="Brutnell T."/>
            <person name="Kellogg E."/>
        </authorList>
    </citation>
    <scope>NUCLEOTIDE SEQUENCE [LARGE SCALE GENOMIC DNA]</scope>
    <source>
        <strain evidence="3">cv. A10</strain>
    </source>
</reference>
<evidence type="ECO:0000256" key="1">
    <source>
        <dbReference type="SAM" id="MobiDB-lite"/>
    </source>
</evidence>
<keyword evidence="3" id="KW-1185">Reference proteome</keyword>